<dbReference type="InterPro" id="IPR051705">
    <property type="entry name" value="Gsp_Synthetase/Amidase"/>
</dbReference>
<dbReference type="Proteomes" id="UP000663865">
    <property type="component" value="Unassembled WGS sequence"/>
</dbReference>
<dbReference type="Proteomes" id="UP000663851">
    <property type="component" value="Unassembled WGS sequence"/>
</dbReference>
<dbReference type="SUPFAM" id="SSF54001">
    <property type="entry name" value="Cysteine proteinases"/>
    <property type="match status" value="1"/>
</dbReference>
<dbReference type="EMBL" id="CAJOBP010004453">
    <property type="protein sequence ID" value="CAF4440590.1"/>
    <property type="molecule type" value="Genomic_DNA"/>
</dbReference>
<evidence type="ECO:0000259" key="1">
    <source>
        <dbReference type="PROSITE" id="PS50911"/>
    </source>
</evidence>
<dbReference type="EMBL" id="CAJOBO010002471">
    <property type="protein sequence ID" value="CAF4452640.1"/>
    <property type="molecule type" value="Genomic_DNA"/>
</dbReference>
<dbReference type="OrthoDB" id="299748at2759"/>
<dbReference type="GO" id="GO:0016874">
    <property type="term" value="F:ligase activity"/>
    <property type="evidence" value="ECO:0007669"/>
    <property type="project" value="TreeGrafter"/>
</dbReference>
<dbReference type="InterPro" id="IPR007921">
    <property type="entry name" value="CHAP_dom"/>
</dbReference>
<dbReference type="EMBL" id="CAJNXB010006282">
    <property type="protein sequence ID" value="CAF3475601.1"/>
    <property type="molecule type" value="Genomic_DNA"/>
</dbReference>
<protein>
    <recommendedName>
        <fullName evidence="1">Peptidase C51 domain-containing protein</fullName>
    </recommendedName>
</protein>
<dbReference type="EMBL" id="CAJOBS010006168">
    <property type="protein sequence ID" value="CAF4909879.1"/>
    <property type="molecule type" value="Genomic_DNA"/>
</dbReference>
<dbReference type="EMBL" id="CAJNYU010002266">
    <property type="protein sequence ID" value="CAF3525641.1"/>
    <property type="molecule type" value="Genomic_DNA"/>
</dbReference>
<dbReference type="PANTHER" id="PTHR30094">
    <property type="entry name" value="BIFUNCTIONAL GLUTATHIONYLSPERMIDINE SYNTHETASE/AMIDASE-RELATED"/>
    <property type="match status" value="1"/>
</dbReference>
<comment type="caution">
    <text evidence="5">The sequence shown here is derived from an EMBL/GenBank/DDBJ whole genome shotgun (WGS) entry which is preliminary data.</text>
</comment>
<proteinExistence type="predicted"/>
<dbReference type="Pfam" id="PF05257">
    <property type="entry name" value="CHAP"/>
    <property type="match status" value="1"/>
</dbReference>
<dbReference type="EMBL" id="CAJNYD010002567">
    <property type="protein sequence ID" value="CAF3429604.1"/>
    <property type="molecule type" value="Genomic_DNA"/>
</dbReference>
<evidence type="ECO:0000313" key="5">
    <source>
        <dbReference type="EMBL" id="CAF3525641.1"/>
    </source>
</evidence>
<evidence type="ECO:0000313" key="4">
    <source>
        <dbReference type="EMBL" id="CAF3475601.1"/>
    </source>
</evidence>
<evidence type="ECO:0000313" key="9">
    <source>
        <dbReference type="EMBL" id="CAF4465465.1"/>
    </source>
</evidence>
<evidence type="ECO:0000313" key="8">
    <source>
        <dbReference type="EMBL" id="CAF4452640.1"/>
    </source>
</evidence>
<dbReference type="EMBL" id="CAJNYT010000420">
    <property type="protein sequence ID" value="CAF3348076.1"/>
    <property type="molecule type" value="Genomic_DNA"/>
</dbReference>
<dbReference type="AlphaFoldDB" id="A0A818IN65"/>
<accession>A0A818IN65</accession>
<evidence type="ECO:0000313" key="11">
    <source>
        <dbReference type="EMBL" id="CAF4909879.1"/>
    </source>
</evidence>
<evidence type="ECO:0000313" key="13">
    <source>
        <dbReference type="Proteomes" id="UP000663873"/>
    </source>
</evidence>
<dbReference type="PROSITE" id="PS50911">
    <property type="entry name" value="CHAP"/>
    <property type="match status" value="1"/>
</dbReference>
<sequence length="194" mass="22487">MVPYNQVLGVASSNVPAYSNGDDNFFSAERHYFYGIFTGFKWQCVEFARRWLLIRKTCIFRNIGSASDAWHELSTIERVTDGKKFPLKAHSNGASTLPKKDSFLVYPRSRDLPFGHIAIITDVGHNYIRIAEQNYRFHHWSGNYARQIPMVLKDGGYYLKDHYKISGWMEILDNEHLQPLDELALEALRNAQQQ</sequence>
<feature type="domain" description="Peptidase C51" evidence="1">
    <location>
        <begin position="19"/>
        <end position="160"/>
    </location>
</feature>
<gene>
    <name evidence="5" type="ORF">FME351_LOCUS18203</name>
    <name evidence="2" type="ORF">GRG538_LOCUS5258</name>
    <name evidence="8" type="ORF">HFQ381_LOCUS24010</name>
    <name evidence="6" type="ORF">KIK155_LOCUS26161</name>
    <name evidence="3" type="ORF">LUA448_LOCUS20213</name>
    <name evidence="10" type="ORF">QYT958_LOCUS15086</name>
    <name evidence="4" type="ORF">TIS948_LOCUS33657</name>
    <name evidence="11" type="ORF">TOA249_LOCUS31310</name>
    <name evidence="9" type="ORF">TSG867_LOCUS18184</name>
    <name evidence="7" type="ORF">UJA718_LOCUS22062</name>
</gene>
<dbReference type="Gene3D" id="3.90.1720.10">
    <property type="entry name" value="endopeptidase domain like (from Nostoc punctiforme)"/>
    <property type="match status" value="1"/>
</dbReference>
<dbReference type="Proteomes" id="UP000663833">
    <property type="component" value="Unassembled WGS sequence"/>
</dbReference>
<evidence type="ECO:0000313" key="2">
    <source>
        <dbReference type="EMBL" id="CAF3348076.1"/>
    </source>
</evidence>
<dbReference type="Proteomes" id="UP000663825">
    <property type="component" value="Unassembled WGS sequence"/>
</dbReference>
<reference evidence="5" key="1">
    <citation type="submission" date="2021-02" db="EMBL/GenBank/DDBJ databases">
        <authorList>
            <person name="Nowell W R."/>
        </authorList>
    </citation>
    <scope>NUCLEOTIDE SEQUENCE</scope>
</reference>
<dbReference type="PANTHER" id="PTHR30094:SF17">
    <property type="entry name" value="SYNTHETASE, PUTATIVE-RELATED"/>
    <property type="match status" value="1"/>
</dbReference>
<evidence type="ECO:0000313" key="10">
    <source>
        <dbReference type="EMBL" id="CAF4654738.1"/>
    </source>
</evidence>
<dbReference type="Proteomes" id="UP000663862">
    <property type="component" value="Unassembled WGS sequence"/>
</dbReference>
<dbReference type="Proteomes" id="UP000663838">
    <property type="component" value="Unassembled WGS sequence"/>
</dbReference>
<dbReference type="Proteomes" id="UP000663873">
    <property type="component" value="Unassembled WGS sequence"/>
</dbReference>
<evidence type="ECO:0000313" key="6">
    <source>
        <dbReference type="EMBL" id="CAF3693592.1"/>
    </source>
</evidence>
<keyword evidence="13" id="KW-1185">Reference proteome</keyword>
<name>A0A818IN65_9BILA</name>
<evidence type="ECO:0000313" key="12">
    <source>
        <dbReference type="Proteomes" id="UP000663869"/>
    </source>
</evidence>
<evidence type="ECO:0000313" key="7">
    <source>
        <dbReference type="EMBL" id="CAF4440590.1"/>
    </source>
</evidence>
<evidence type="ECO:0000313" key="3">
    <source>
        <dbReference type="EMBL" id="CAF3429604.1"/>
    </source>
</evidence>
<dbReference type="Proteomes" id="UP000663869">
    <property type="component" value="Unassembled WGS sequence"/>
</dbReference>
<dbReference type="EMBL" id="CAJOBR010002066">
    <property type="protein sequence ID" value="CAF4654738.1"/>
    <property type="molecule type" value="Genomic_DNA"/>
</dbReference>
<dbReference type="Proteomes" id="UP000663872">
    <property type="component" value="Unassembled WGS sequence"/>
</dbReference>
<dbReference type="EMBL" id="CAJOBQ010001200">
    <property type="protein sequence ID" value="CAF4465465.1"/>
    <property type="molecule type" value="Genomic_DNA"/>
</dbReference>
<dbReference type="EMBL" id="CAJNYV010004779">
    <property type="protein sequence ID" value="CAF3693592.1"/>
    <property type="molecule type" value="Genomic_DNA"/>
</dbReference>
<dbReference type="InterPro" id="IPR038765">
    <property type="entry name" value="Papain-like_cys_pep_sf"/>
</dbReference>
<organism evidence="5 12">
    <name type="scientific">Rotaria socialis</name>
    <dbReference type="NCBI Taxonomy" id="392032"/>
    <lineage>
        <taxon>Eukaryota</taxon>
        <taxon>Metazoa</taxon>
        <taxon>Spiralia</taxon>
        <taxon>Gnathifera</taxon>
        <taxon>Rotifera</taxon>
        <taxon>Eurotatoria</taxon>
        <taxon>Bdelloidea</taxon>
        <taxon>Philodinida</taxon>
        <taxon>Philodinidae</taxon>
        <taxon>Rotaria</taxon>
    </lineage>
</organism>
<dbReference type="Proteomes" id="UP000663848">
    <property type="component" value="Unassembled WGS sequence"/>
</dbReference>